<dbReference type="Proteomes" id="UP000015105">
    <property type="component" value="Chromosome 5D"/>
</dbReference>
<evidence type="ECO:0000313" key="1">
    <source>
        <dbReference type="EnsemblPlants" id="AET5Gv20963300.15"/>
    </source>
</evidence>
<dbReference type="Gramene" id="AET5Gv20963300.15">
    <property type="protein sequence ID" value="AET5Gv20963300.15"/>
    <property type="gene ID" value="AET5Gv20963300"/>
</dbReference>
<reference evidence="1" key="3">
    <citation type="journal article" date="2017" name="Nature">
        <title>Genome sequence of the progenitor of the wheat D genome Aegilops tauschii.</title>
        <authorList>
            <person name="Luo M.C."/>
            <person name="Gu Y.Q."/>
            <person name="Puiu D."/>
            <person name="Wang H."/>
            <person name="Twardziok S.O."/>
            <person name="Deal K.R."/>
            <person name="Huo N."/>
            <person name="Zhu T."/>
            <person name="Wang L."/>
            <person name="Wang Y."/>
            <person name="McGuire P.E."/>
            <person name="Liu S."/>
            <person name="Long H."/>
            <person name="Ramasamy R.K."/>
            <person name="Rodriguez J.C."/>
            <person name="Van S.L."/>
            <person name="Yuan L."/>
            <person name="Wang Z."/>
            <person name="Xia Z."/>
            <person name="Xiao L."/>
            <person name="Anderson O.D."/>
            <person name="Ouyang S."/>
            <person name="Liang Y."/>
            <person name="Zimin A.V."/>
            <person name="Pertea G."/>
            <person name="Qi P."/>
            <person name="Bennetzen J.L."/>
            <person name="Dai X."/>
            <person name="Dawson M.W."/>
            <person name="Muller H.G."/>
            <person name="Kugler K."/>
            <person name="Rivarola-Duarte L."/>
            <person name="Spannagl M."/>
            <person name="Mayer K.F.X."/>
            <person name="Lu F.H."/>
            <person name="Bevan M.W."/>
            <person name="Leroy P."/>
            <person name="Li P."/>
            <person name="You F.M."/>
            <person name="Sun Q."/>
            <person name="Liu Z."/>
            <person name="Lyons E."/>
            <person name="Wicker T."/>
            <person name="Salzberg S.L."/>
            <person name="Devos K.M."/>
            <person name="Dvorak J."/>
        </authorList>
    </citation>
    <scope>NUCLEOTIDE SEQUENCE [LARGE SCALE GENOMIC DNA]</scope>
    <source>
        <strain evidence="1">cv. AL8/78</strain>
    </source>
</reference>
<reference evidence="2" key="2">
    <citation type="journal article" date="2017" name="Nat. Plants">
        <title>The Aegilops tauschii genome reveals multiple impacts of transposons.</title>
        <authorList>
            <person name="Zhao G."/>
            <person name="Zou C."/>
            <person name="Li K."/>
            <person name="Wang K."/>
            <person name="Li T."/>
            <person name="Gao L."/>
            <person name="Zhang X."/>
            <person name="Wang H."/>
            <person name="Yang Z."/>
            <person name="Liu X."/>
            <person name="Jiang W."/>
            <person name="Mao L."/>
            <person name="Kong X."/>
            <person name="Jiao Y."/>
            <person name="Jia J."/>
        </authorList>
    </citation>
    <scope>NUCLEOTIDE SEQUENCE [LARGE SCALE GENOMIC DNA]</scope>
    <source>
        <strain evidence="2">cv. AL8/78</strain>
    </source>
</reference>
<organism evidence="1 2">
    <name type="scientific">Aegilops tauschii subsp. strangulata</name>
    <name type="common">Goatgrass</name>
    <dbReference type="NCBI Taxonomy" id="200361"/>
    <lineage>
        <taxon>Eukaryota</taxon>
        <taxon>Viridiplantae</taxon>
        <taxon>Streptophyta</taxon>
        <taxon>Embryophyta</taxon>
        <taxon>Tracheophyta</taxon>
        <taxon>Spermatophyta</taxon>
        <taxon>Magnoliopsida</taxon>
        <taxon>Liliopsida</taxon>
        <taxon>Poales</taxon>
        <taxon>Poaceae</taxon>
        <taxon>BOP clade</taxon>
        <taxon>Pooideae</taxon>
        <taxon>Triticodae</taxon>
        <taxon>Triticeae</taxon>
        <taxon>Triticinae</taxon>
        <taxon>Aegilops</taxon>
    </lineage>
</organism>
<dbReference type="AlphaFoldDB" id="A0A453LYU1"/>
<evidence type="ECO:0000313" key="2">
    <source>
        <dbReference type="Proteomes" id="UP000015105"/>
    </source>
</evidence>
<protein>
    <submittedName>
        <fullName evidence="1">Uncharacterized protein</fullName>
    </submittedName>
</protein>
<name>A0A453LYU1_AEGTS</name>
<reference evidence="1" key="4">
    <citation type="submission" date="2019-03" db="UniProtKB">
        <authorList>
            <consortium name="EnsemblPlants"/>
        </authorList>
    </citation>
    <scope>IDENTIFICATION</scope>
</reference>
<dbReference type="EnsemblPlants" id="AET5Gv20963300.15">
    <property type="protein sequence ID" value="AET5Gv20963300.15"/>
    <property type="gene ID" value="AET5Gv20963300"/>
</dbReference>
<reference evidence="1" key="5">
    <citation type="journal article" date="2021" name="G3 (Bethesda)">
        <title>Aegilops tauschii genome assembly Aet v5.0 features greater sequence contiguity and improved annotation.</title>
        <authorList>
            <person name="Wang L."/>
            <person name="Zhu T."/>
            <person name="Rodriguez J.C."/>
            <person name="Deal K.R."/>
            <person name="Dubcovsky J."/>
            <person name="McGuire P.E."/>
            <person name="Lux T."/>
            <person name="Spannagl M."/>
            <person name="Mayer K.F.X."/>
            <person name="Baldrich P."/>
            <person name="Meyers B.C."/>
            <person name="Huo N."/>
            <person name="Gu Y.Q."/>
            <person name="Zhou H."/>
            <person name="Devos K.M."/>
            <person name="Bennetzen J.L."/>
            <person name="Unver T."/>
            <person name="Budak H."/>
            <person name="Gulick P.J."/>
            <person name="Galiba G."/>
            <person name="Kalapos B."/>
            <person name="Nelson D.R."/>
            <person name="Li P."/>
            <person name="You F.M."/>
            <person name="Luo M.C."/>
            <person name="Dvorak J."/>
        </authorList>
    </citation>
    <scope>NUCLEOTIDE SEQUENCE [LARGE SCALE GENOMIC DNA]</scope>
    <source>
        <strain evidence="1">cv. AL8/78</strain>
    </source>
</reference>
<keyword evidence="2" id="KW-1185">Reference proteome</keyword>
<sequence>SVTAHLWRYSYVWRGTLWTWYTEFYQQQCWTVQKIAISLLTHCIFFQPTRGRFSRRNAGEMVALQLNCRFMCLVSPMTSDPRPELPLSTR</sequence>
<reference evidence="2" key="1">
    <citation type="journal article" date="2014" name="Science">
        <title>Ancient hybridizations among the ancestral genomes of bread wheat.</title>
        <authorList>
            <consortium name="International Wheat Genome Sequencing Consortium,"/>
            <person name="Marcussen T."/>
            <person name="Sandve S.R."/>
            <person name="Heier L."/>
            <person name="Spannagl M."/>
            <person name="Pfeifer M."/>
            <person name="Jakobsen K.S."/>
            <person name="Wulff B.B."/>
            <person name="Steuernagel B."/>
            <person name="Mayer K.F."/>
            <person name="Olsen O.A."/>
        </authorList>
    </citation>
    <scope>NUCLEOTIDE SEQUENCE [LARGE SCALE GENOMIC DNA]</scope>
    <source>
        <strain evidence="2">cv. AL8/78</strain>
    </source>
</reference>
<proteinExistence type="predicted"/>
<accession>A0A453LYU1</accession>